<keyword evidence="1" id="KW-0732">Signal</keyword>
<accession>A0A0D2BW01</accession>
<evidence type="ECO:0000256" key="1">
    <source>
        <dbReference type="SAM" id="SignalP"/>
    </source>
</evidence>
<evidence type="ECO:0000313" key="3">
    <source>
        <dbReference type="Proteomes" id="UP000054466"/>
    </source>
</evidence>
<dbReference type="AlphaFoldDB" id="A0A0D2BW01"/>
<dbReference type="RefSeq" id="XP_016243464.1">
    <property type="nucleotide sequence ID" value="XM_016398902.1"/>
</dbReference>
<organism evidence="2 3">
    <name type="scientific">Cladophialophora immunda</name>
    <dbReference type="NCBI Taxonomy" id="569365"/>
    <lineage>
        <taxon>Eukaryota</taxon>
        <taxon>Fungi</taxon>
        <taxon>Dikarya</taxon>
        <taxon>Ascomycota</taxon>
        <taxon>Pezizomycotina</taxon>
        <taxon>Eurotiomycetes</taxon>
        <taxon>Chaetothyriomycetidae</taxon>
        <taxon>Chaetothyriales</taxon>
        <taxon>Herpotrichiellaceae</taxon>
        <taxon>Cladophialophora</taxon>
    </lineage>
</organism>
<dbReference type="Proteomes" id="UP000054466">
    <property type="component" value="Unassembled WGS sequence"/>
</dbReference>
<feature type="chain" id="PRO_5007395214" evidence="1">
    <location>
        <begin position="18"/>
        <end position="435"/>
    </location>
</feature>
<proteinExistence type="predicted"/>
<dbReference type="RefSeq" id="XP_016243463.1">
    <property type="nucleotide sequence ID" value="XM_016398901.1"/>
</dbReference>
<dbReference type="GeneID" id="27350654"/>
<dbReference type="OrthoDB" id="4116414at2759"/>
<dbReference type="EMBL" id="KN847046">
    <property type="protein sequence ID" value="KIW23248.1"/>
    <property type="molecule type" value="Genomic_DNA"/>
</dbReference>
<feature type="signal peptide" evidence="1">
    <location>
        <begin position="1"/>
        <end position="17"/>
    </location>
</feature>
<dbReference type="HOGENOM" id="CLU_043050_0_0_1"/>
<protein>
    <submittedName>
        <fullName evidence="2">Uncharacterized protein</fullName>
    </submittedName>
</protein>
<gene>
    <name evidence="2" type="ORF">PV07_11460</name>
</gene>
<dbReference type="EMBL" id="KN847046">
    <property type="protein sequence ID" value="KIW23247.1"/>
    <property type="molecule type" value="Genomic_DNA"/>
</dbReference>
<sequence>MWRYTVVFLAMALPGLSNMVALSSSQSTSLSSNCTLTYIASQPPQIGPTSTVYQAIMTTFRYAVDCNVCTVTNIPSVQAQGPYTTRSTSSMLTVTEIQCIPQGTASTRGNHAAHGDIAATAPQTASWDQMEDLKKSHIHRRSDQATEAALADLASSFANALPPDVSLLSGGLRDEFTDIASAMFAISICDSGMDLHAACEQLNTDLVAYQLYQSWYAPNNVKSIVCFCASYGYDFDTTRQQLYASLYAALIGILAAADITTDRGQICDTLSLFNRTGPSLGIDIQQYHDLVCSNIPSPTPTTPLWYGPTTIIPYVTNNMTTWSTPTTWGTPTSWAPNTTISGTGSPSWTGVNNRTTWGPPVSYTGTIGSDWSITINTQTNWTESQPTGTGAASDTMTAGSNDTLIAARTPRGPNAMPFYPAITTPTPHSGLFKRY</sequence>
<dbReference type="VEuPathDB" id="FungiDB:PV07_11460"/>
<reference evidence="2 3" key="1">
    <citation type="submission" date="2015-01" db="EMBL/GenBank/DDBJ databases">
        <title>The Genome Sequence of Cladophialophora immunda CBS83496.</title>
        <authorList>
            <consortium name="The Broad Institute Genomics Platform"/>
            <person name="Cuomo C."/>
            <person name="de Hoog S."/>
            <person name="Gorbushina A."/>
            <person name="Stielow B."/>
            <person name="Teixiera M."/>
            <person name="Abouelleil A."/>
            <person name="Chapman S.B."/>
            <person name="Priest M."/>
            <person name="Young S.K."/>
            <person name="Wortman J."/>
            <person name="Nusbaum C."/>
            <person name="Birren B."/>
        </authorList>
    </citation>
    <scope>NUCLEOTIDE SEQUENCE [LARGE SCALE GENOMIC DNA]</scope>
    <source>
        <strain evidence="2 3">CBS 83496</strain>
    </source>
</reference>
<keyword evidence="3" id="KW-1185">Reference proteome</keyword>
<name>A0A0D2BW01_9EURO</name>
<evidence type="ECO:0000313" key="2">
    <source>
        <dbReference type="EMBL" id="KIW23248.1"/>
    </source>
</evidence>